<sequence length="130" mass="13959">MSSLIRCDVPCTGDGTLRKKHVNTPDWSVHSAAELHPTQLRLLREGLRLLKPGGLLVYSTCSFNPIENEAVVAAALRELRAEAEAAAASWASKGAPTTTRSAGPSITLEDPRVLRPHLFVAPLVGRRGGR</sequence>
<keyword evidence="2 5" id="KW-0808">Transferase</keyword>
<evidence type="ECO:0000313" key="8">
    <source>
        <dbReference type="EMBL" id="KOO27521.1"/>
    </source>
</evidence>
<evidence type="ECO:0000259" key="7">
    <source>
        <dbReference type="PROSITE" id="PS51686"/>
    </source>
</evidence>
<feature type="binding site" evidence="5">
    <location>
        <position position="8"/>
    </location>
    <ligand>
        <name>S-adenosyl-L-methionine</name>
        <dbReference type="ChEBI" id="CHEBI:59789"/>
    </ligand>
</feature>
<dbReference type="PANTHER" id="PTHR22808:SF1">
    <property type="entry name" value="RNA CYTOSINE-C(5)-METHYLTRANSFERASE NSUN2-RELATED"/>
    <property type="match status" value="1"/>
</dbReference>
<dbReference type="PRINTS" id="PR02008">
    <property type="entry name" value="RCMTFAMILY"/>
</dbReference>
<comment type="caution">
    <text evidence="8">The sequence shown here is derived from an EMBL/GenBank/DDBJ whole genome shotgun (WGS) entry which is preliminary data.</text>
</comment>
<comment type="caution">
    <text evidence="5">Lacks conserved residue(s) required for the propagation of feature annotation.</text>
</comment>
<keyword evidence="9" id="KW-1185">Reference proteome</keyword>
<dbReference type="GO" id="GO:0001510">
    <property type="term" value="P:RNA methylation"/>
    <property type="evidence" value="ECO:0007669"/>
    <property type="project" value="InterPro"/>
</dbReference>
<keyword evidence="3 5" id="KW-0949">S-adenosyl-L-methionine</keyword>
<feature type="active site" description="Nucleophile" evidence="5">
    <location>
        <position position="61"/>
    </location>
</feature>
<name>A0A0M0JLS8_9EUKA</name>
<dbReference type="GO" id="GO:0008173">
    <property type="term" value="F:RNA methyltransferase activity"/>
    <property type="evidence" value="ECO:0007669"/>
    <property type="project" value="InterPro"/>
</dbReference>
<dbReference type="Pfam" id="PF01189">
    <property type="entry name" value="Methyltr_RsmB-F"/>
    <property type="match status" value="1"/>
</dbReference>
<dbReference type="GO" id="GO:0003723">
    <property type="term" value="F:RNA binding"/>
    <property type="evidence" value="ECO:0007669"/>
    <property type="project" value="UniProtKB-UniRule"/>
</dbReference>
<dbReference type="InterPro" id="IPR023267">
    <property type="entry name" value="RCMT"/>
</dbReference>
<evidence type="ECO:0000256" key="1">
    <source>
        <dbReference type="ARBA" id="ARBA00022603"/>
    </source>
</evidence>
<dbReference type="InterPro" id="IPR029063">
    <property type="entry name" value="SAM-dependent_MTases_sf"/>
</dbReference>
<evidence type="ECO:0000256" key="4">
    <source>
        <dbReference type="ARBA" id="ARBA00022884"/>
    </source>
</evidence>
<evidence type="ECO:0000313" key="9">
    <source>
        <dbReference type="Proteomes" id="UP000037460"/>
    </source>
</evidence>
<proteinExistence type="inferred from homology"/>
<gene>
    <name evidence="8" type="ORF">Ctob_014368</name>
</gene>
<evidence type="ECO:0000256" key="3">
    <source>
        <dbReference type="ARBA" id="ARBA00022691"/>
    </source>
</evidence>
<accession>A0A0M0JLS8</accession>
<dbReference type="InterPro" id="IPR049560">
    <property type="entry name" value="MeTrfase_RsmB-F_NOP2_cat"/>
</dbReference>
<evidence type="ECO:0000256" key="6">
    <source>
        <dbReference type="SAM" id="MobiDB-lite"/>
    </source>
</evidence>
<comment type="similarity">
    <text evidence="5">Belongs to the class I-like SAM-binding methyltransferase superfamily. RsmB/NOP family.</text>
</comment>
<reference evidence="9" key="1">
    <citation type="journal article" date="2015" name="PLoS Genet.">
        <title>Genome Sequence and Transcriptome Analyses of Chrysochromulina tobin: Metabolic Tools for Enhanced Algal Fitness in the Prominent Order Prymnesiales (Haptophyceae).</title>
        <authorList>
            <person name="Hovde B.T."/>
            <person name="Deodato C.R."/>
            <person name="Hunsperger H.M."/>
            <person name="Ryken S.A."/>
            <person name="Yost W."/>
            <person name="Jha R.K."/>
            <person name="Patterson J."/>
            <person name="Monnat R.J. Jr."/>
            <person name="Barlow S.B."/>
            <person name="Starkenburg S.R."/>
            <person name="Cattolico R.A."/>
        </authorList>
    </citation>
    <scope>NUCLEOTIDE SEQUENCE</scope>
    <source>
        <strain evidence="9">CCMP291</strain>
    </source>
</reference>
<dbReference type="EMBL" id="JWZX01002705">
    <property type="protein sequence ID" value="KOO27521.1"/>
    <property type="molecule type" value="Genomic_DNA"/>
</dbReference>
<dbReference type="Proteomes" id="UP000037460">
    <property type="component" value="Unassembled WGS sequence"/>
</dbReference>
<keyword evidence="1 5" id="KW-0489">Methyltransferase</keyword>
<dbReference type="Gene3D" id="3.40.50.150">
    <property type="entry name" value="Vaccinia Virus protein VP39"/>
    <property type="match status" value="1"/>
</dbReference>
<evidence type="ECO:0000256" key="5">
    <source>
        <dbReference type="PROSITE-ProRule" id="PRU01023"/>
    </source>
</evidence>
<feature type="compositionally biased region" description="Polar residues" evidence="6">
    <location>
        <begin position="95"/>
        <end position="104"/>
    </location>
</feature>
<dbReference type="PANTHER" id="PTHR22808">
    <property type="entry name" value="NCL1 YEAST -RELATED NOL1/NOP2/FMU SUN DOMAIN-CONTAINING"/>
    <property type="match status" value="1"/>
</dbReference>
<feature type="region of interest" description="Disordered" evidence="6">
    <location>
        <begin position="87"/>
        <end position="107"/>
    </location>
</feature>
<protein>
    <submittedName>
        <fullName evidence="8">Sun nucleolar family protein</fullName>
    </submittedName>
</protein>
<feature type="domain" description="SAM-dependent MTase RsmB/NOP-type" evidence="7">
    <location>
        <begin position="1"/>
        <end position="126"/>
    </location>
</feature>
<dbReference type="AlphaFoldDB" id="A0A0M0JLS8"/>
<dbReference type="OrthoDB" id="6093671at2759"/>
<keyword evidence="4 5" id="KW-0694">RNA-binding</keyword>
<dbReference type="SUPFAM" id="SSF53335">
    <property type="entry name" value="S-adenosyl-L-methionine-dependent methyltransferases"/>
    <property type="match status" value="1"/>
</dbReference>
<organism evidence="8 9">
    <name type="scientific">Chrysochromulina tobinii</name>
    <dbReference type="NCBI Taxonomy" id="1460289"/>
    <lineage>
        <taxon>Eukaryota</taxon>
        <taxon>Haptista</taxon>
        <taxon>Haptophyta</taxon>
        <taxon>Prymnesiophyceae</taxon>
        <taxon>Prymnesiales</taxon>
        <taxon>Chrysochromulinaceae</taxon>
        <taxon>Chrysochromulina</taxon>
    </lineage>
</organism>
<evidence type="ECO:0000256" key="2">
    <source>
        <dbReference type="ARBA" id="ARBA00022679"/>
    </source>
</evidence>
<dbReference type="PROSITE" id="PS51686">
    <property type="entry name" value="SAM_MT_RSMB_NOP"/>
    <property type="match status" value="1"/>
</dbReference>
<dbReference type="InterPro" id="IPR001678">
    <property type="entry name" value="MeTrfase_RsmB-F_NOP2_dom"/>
</dbReference>